<evidence type="ECO:0000313" key="3">
    <source>
        <dbReference type="Proteomes" id="UP001290455"/>
    </source>
</evidence>
<name>A0ABU5IWC3_9BACI</name>
<evidence type="ECO:0000313" key="2">
    <source>
        <dbReference type="EMBL" id="MDZ5471435.1"/>
    </source>
</evidence>
<comment type="caution">
    <text evidence="2">The sequence shown here is derived from an EMBL/GenBank/DDBJ whole genome shotgun (WGS) entry which is preliminary data.</text>
</comment>
<sequence length="227" mass="26604">MSKLKWVGLSFLSLLLLIGGFLYSQFFGLPWEKIKAEKILTEYVEEKYEIDVTVQKSFFNFKDGSYGVHFISEDNLAFTADYGKHRPQPIWDYYPEAVWNQQMERELGATVNKLFPTHDRIVFSGAYGVGHDLKIGKEIPPFDEVNAEFDLYVGEKSLWSKEKEIEVYQSLFALVEILKNKEIDNLNMMISFHTEEDTKMSHYIHVNSKDLNKIHTWEDIKTLQNEQ</sequence>
<feature type="domain" description="YfjL-like N-terminal" evidence="1">
    <location>
        <begin position="3"/>
        <end position="71"/>
    </location>
</feature>
<gene>
    <name evidence="2" type="ORF">SM124_06705</name>
</gene>
<reference evidence="2 3" key="1">
    <citation type="submission" date="2023-11" db="EMBL/GenBank/DDBJ databases">
        <title>Bacillus jintuensis, isolated from a mudflat on the Beibu Gulf coast.</title>
        <authorList>
            <person name="Li M."/>
        </authorList>
    </citation>
    <scope>NUCLEOTIDE SEQUENCE [LARGE SCALE GENOMIC DNA]</scope>
    <source>
        <strain evidence="2 3">31A1R</strain>
    </source>
</reference>
<keyword evidence="3" id="KW-1185">Reference proteome</keyword>
<dbReference type="Proteomes" id="UP001290455">
    <property type="component" value="Unassembled WGS sequence"/>
</dbReference>
<dbReference type="EMBL" id="JAXOFX010000003">
    <property type="protein sequence ID" value="MDZ5471435.1"/>
    <property type="molecule type" value="Genomic_DNA"/>
</dbReference>
<dbReference type="RefSeq" id="WP_322445730.1">
    <property type="nucleotide sequence ID" value="NZ_JAXOFX010000003.1"/>
</dbReference>
<protein>
    <recommendedName>
        <fullName evidence="1">YfjL-like N-terminal domain-containing protein</fullName>
    </recommendedName>
</protein>
<evidence type="ECO:0000259" key="1">
    <source>
        <dbReference type="Pfam" id="PF25425"/>
    </source>
</evidence>
<dbReference type="Pfam" id="PF25425">
    <property type="entry name" value="YfjL_N"/>
    <property type="match status" value="1"/>
</dbReference>
<accession>A0ABU5IWC3</accession>
<organism evidence="2 3">
    <name type="scientific">Robertmurraya mangrovi</name>
    <dbReference type="NCBI Taxonomy" id="3098077"/>
    <lineage>
        <taxon>Bacteria</taxon>
        <taxon>Bacillati</taxon>
        <taxon>Bacillota</taxon>
        <taxon>Bacilli</taxon>
        <taxon>Bacillales</taxon>
        <taxon>Bacillaceae</taxon>
        <taxon>Robertmurraya</taxon>
    </lineage>
</organism>
<dbReference type="InterPro" id="IPR057359">
    <property type="entry name" value="YfjL_N"/>
</dbReference>
<proteinExistence type="predicted"/>